<dbReference type="EC" id="3.1.3.73" evidence="1"/>
<evidence type="ECO:0000313" key="2">
    <source>
        <dbReference type="EMBL" id="SAL48723.1"/>
    </source>
</evidence>
<evidence type="ECO:0000256" key="1">
    <source>
        <dbReference type="NCBIfam" id="TIGR03162"/>
    </source>
</evidence>
<dbReference type="NCBIfam" id="TIGR03162">
    <property type="entry name" value="ribazole_cobC"/>
    <property type="match status" value="1"/>
</dbReference>
<proteinExistence type="predicted"/>
<dbReference type="PANTHER" id="PTHR48100">
    <property type="entry name" value="BROAD-SPECIFICITY PHOSPHATASE YOR283W-RELATED"/>
    <property type="match status" value="1"/>
</dbReference>
<dbReference type="InterPro" id="IPR050275">
    <property type="entry name" value="PGM_Phosphatase"/>
</dbReference>
<gene>
    <name evidence="2" type="ORF">AWB66_02721</name>
</gene>
<dbReference type="SMART" id="SM00855">
    <property type="entry name" value="PGAM"/>
    <property type="match status" value="1"/>
</dbReference>
<dbReference type="GO" id="GO:0005737">
    <property type="term" value="C:cytoplasm"/>
    <property type="evidence" value="ECO:0007669"/>
    <property type="project" value="TreeGrafter"/>
</dbReference>
<dbReference type="Proteomes" id="UP000054717">
    <property type="component" value="Unassembled WGS sequence"/>
</dbReference>
<dbReference type="Gene3D" id="3.40.50.1240">
    <property type="entry name" value="Phosphoglycerate mutase-like"/>
    <property type="match status" value="1"/>
</dbReference>
<reference evidence="2" key="1">
    <citation type="submission" date="2016-01" db="EMBL/GenBank/DDBJ databases">
        <authorList>
            <person name="Peeters Charlotte."/>
        </authorList>
    </citation>
    <scope>NUCLEOTIDE SEQUENCE</scope>
    <source>
        <strain evidence="2">LMG 22936</strain>
    </source>
</reference>
<accession>A0A158HXB6</accession>
<dbReference type="SUPFAM" id="SSF53254">
    <property type="entry name" value="Phosphoglycerate mutase-like"/>
    <property type="match status" value="1"/>
</dbReference>
<dbReference type="InterPro" id="IPR017578">
    <property type="entry name" value="Ribazole_CobC"/>
</dbReference>
<dbReference type="GO" id="GO:0043755">
    <property type="term" value="F:alpha-ribazole phosphatase activity"/>
    <property type="evidence" value="ECO:0007669"/>
    <property type="project" value="UniProtKB-UniRule"/>
</dbReference>
<name>A0A158HXB6_9BURK</name>
<dbReference type="InterPro" id="IPR013078">
    <property type="entry name" value="His_Pase_superF_clade-1"/>
</dbReference>
<organism evidence="2 3">
    <name type="scientific">Caballeronia telluris</name>
    <dbReference type="NCBI Taxonomy" id="326475"/>
    <lineage>
        <taxon>Bacteria</taxon>
        <taxon>Pseudomonadati</taxon>
        <taxon>Pseudomonadota</taxon>
        <taxon>Betaproteobacteria</taxon>
        <taxon>Burkholderiales</taxon>
        <taxon>Burkholderiaceae</taxon>
        <taxon>Caballeronia</taxon>
    </lineage>
</organism>
<dbReference type="Pfam" id="PF00300">
    <property type="entry name" value="His_Phos_1"/>
    <property type="match status" value="1"/>
</dbReference>
<dbReference type="InterPro" id="IPR029033">
    <property type="entry name" value="His_PPase_superfam"/>
</dbReference>
<comment type="caution">
    <text evidence="2">The sequence shown here is derived from an EMBL/GenBank/DDBJ whole genome shotgun (WGS) entry which is preliminary data.</text>
</comment>
<dbReference type="EMBL" id="FCNZ02000009">
    <property type="protein sequence ID" value="SAL48723.1"/>
    <property type="molecule type" value="Genomic_DNA"/>
</dbReference>
<dbReference type="PANTHER" id="PTHR48100:SF1">
    <property type="entry name" value="HISTIDINE PHOSPHATASE FAMILY PROTEIN-RELATED"/>
    <property type="match status" value="1"/>
</dbReference>
<protein>
    <recommendedName>
        <fullName evidence="1">Alpha-ribazole phosphatase</fullName>
        <ecNumber evidence="1">3.1.3.73</ecNumber>
    </recommendedName>
</protein>
<evidence type="ECO:0000313" key="3">
    <source>
        <dbReference type="Proteomes" id="UP000054717"/>
    </source>
</evidence>
<dbReference type="RefSeq" id="WP_087630795.1">
    <property type="nucleotide sequence ID" value="NZ_FCNZ02000009.1"/>
</dbReference>
<sequence length="189" mass="20815">MDLVLIRHPAVGVEAGMCYGRSDVPLADDVAASARGLDERMRALKVPACAGVWHTSPLQRCALLADALGASHADARLMEIDFGAWEGCAWDDIDRASLDAWADDLEHARAHGGESLAQFSARVGRWFDETCREGDAPVHVVTHAGVIRVLTARLIEARTARVLQWAIDHGGIVWLRRTRGEWFLVRWNA</sequence>
<dbReference type="GO" id="GO:0009236">
    <property type="term" value="P:cobalamin biosynthetic process"/>
    <property type="evidence" value="ECO:0007669"/>
    <property type="project" value="UniProtKB-UniRule"/>
</dbReference>
<dbReference type="STRING" id="326475.AWB66_02721"/>
<keyword evidence="3" id="KW-1185">Reference proteome</keyword>
<dbReference type="AlphaFoldDB" id="A0A158HXB6"/>